<evidence type="ECO:0000256" key="1">
    <source>
        <dbReference type="SAM" id="MobiDB-lite"/>
    </source>
</evidence>
<comment type="caution">
    <text evidence="3">The sequence shown here is derived from an EMBL/GenBank/DDBJ whole genome shotgun (WGS) entry which is preliminary data.</text>
</comment>
<sequence>MTSQESRPTPADPMPSARTVGGAPSGMERDLPPVLGPDAVGILEASTFMFSNAAGDVPPRSIGGLVHYDTRYLSRWQLTINGAPPLVLSSCIVDHYSAAFFLANPELPGPAANTIGIRRQRFVGDGLHERIELRCFGREPKSFELRLAVGNDFADLFEIKTTVRDRSDRISRSHSADGSELMFVYSNGAFQASTEVHAHRQPTVSTVTIWCGT</sequence>
<evidence type="ECO:0000313" key="4">
    <source>
        <dbReference type="Proteomes" id="UP000649753"/>
    </source>
</evidence>
<protein>
    <submittedName>
        <fullName evidence="3">Glycogen debranching enzyme</fullName>
    </submittedName>
</protein>
<dbReference type="EMBL" id="JADBEB010000001">
    <property type="protein sequence ID" value="MBE1490987.1"/>
    <property type="molecule type" value="Genomic_DNA"/>
</dbReference>
<dbReference type="AlphaFoldDB" id="A0A927MAH8"/>
<gene>
    <name evidence="3" type="ORF">H4W31_006625</name>
</gene>
<organism evidence="3 4">
    <name type="scientific">Plantactinospora soyae</name>
    <dbReference type="NCBI Taxonomy" id="1544732"/>
    <lineage>
        <taxon>Bacteria</taxon>
        <taxon>Bacillati</taxon>
        <taxon>Actinomycetota</taxon>
        <taxon>Actinomycetes</taxon>
        <taxon>Micromonosporales</taxon>
        <taxon>Micromonosporaceae</taxon>
        <taxon>Plantactinospora</taxon>
    </lineage>
</organism>
<feature type="domain" description="Putative glycogen debranching enzyme N-terminal" evidence="2">
    <location>
        <begin position="43"/>
        <end position="203"/>
    </location>
</feature>
<dbReference type="InterPro" id="IPR032856">
    <property type="entry name" value="GDE_N_bis"/>
</dbReference>
<reference evidence="3" key="1">
    <citation type="submission" date="2020-10" db="EMBL/GenBank/DDBJ databases">
        <title>Sequencing the genomes of 1000 actinobacteria strains.</title>
        <authorList>
            <person name="Klenk H.-P."/>
        </authorList>
    </citation>
    <scope>NUCLEOTIDE SEQUENCE</scope>
    <source>
        <strain evidence="3">DSM 46832</strain>
    </source>
</reference>
<accession>A0A927MAH8</accession>
<proteinExistence type="predicted"/>
<evidence type="ECO:0000259" key="2">
    <source>
        <dbReference type="Pfam" id="PF14742"/>
    </source>
</evidence>
<keyword evidence="4" id="KW-1185">Reference proteome</keyword>
<evidence type="ECO:0000313" key="3">
    <source>
        <dbReference type="EMBL" id="MBE1490987.1"/>
    </source>
</evidence>
<dbReference type="RefSeq" id="WP_192770165.1">
    <property type="nucleotide sequence ID" value="NZ_JADBEB010000001.1"/>
</dbReference>
<dbReference type="Proteomes" id="UP000649753">
    <property type="component" value="Unassembled WGS sequence"/>
</dbReference>
<name>A0A927MAH8_9ACTN</name>
<dbReference type="Pfam" id="PF14742">
    <property type="entry name" value="GDE_N_bis"/>
    <property type="match status" value="1"/>
</dbReference>
<feature type="region of interest" description="Disordered" evidence="1">
    <location>
        <begin position="1"/>
        <end position="31"/>
    </location>
</feature>